<feature type="transmembrane region" description="Helical" evidence="1">
    <location>
        <begin position="12"/>
        <end position="36"/>
    </location>
</feature>
<feature type="transmembrane region" description="Helical" evidence="1">
    <location>
        <begin position="134"/>
        <end position="153"/>
    </location>
</feature>
<evidence type="ECO:0000313" key="3">
    <source>
        <dbReference type="Proteomes" id="UP000516052"/>
    </source>
</evidence>
<reference evidence="2 3" key="1">
    <citation type="submission" date="2020-08" db="EMBL/GenBank/DDBJ databases">
        <title>A novel species.</title>
        <authorList>
            <person name="Gao J."/>
        </authorList>
    </citation>
    <scope>NUCLEOTIDE SEQUENCE [LARGE SCALE GENOMIC DNA]</scope>
    <source>
        <strain evidence="2 3">CRXT-G-22</strain>
    </source>
</reference>
<keyword evidence="1" id="KW-1133">Transmembrane helix</keyword>
<dbReference type="RefSeq" id="WP_187748863.1">
    <property type="nucleotide sequence ID" value="NZ_CP060828.1"/>
</dbReference>
<feature type="transmembrane region" description="Helical" evidence="1">
    <location>
        <begin position="105"/>
        <end position="127"/>
    </location>
</feature>
<gene>
    <name evidence="2" type="ORF">IAG44_22485</name>
</gene>
<sequence length="300" mass="30912">MTSGRVPQVVRHLLLVWVAMAVVGPVVGVGVFMAGWGGGGGAALVVAGVGVPVVVGLLVVLAPEGDVVPWCGSRGGRVGWAVTVFLVGTAGVAAGVGAYGGDVDLGGPAMRVALVGVPYAVVAAFFVPGRWVRAAGVGVLAAGVAYGGFVGPAQARERERAAEVAAYREHPEVLYVIDTPPGMRMVRATIGVYVSFEYHSLDGSTPGYVGLTVRSPLSQPVNCAVFTDARDRCTREADGDVRVARGDGTRSLFRRHLGAEAEISSRTLDDAALNKLLGTLHPVSDGELDAMMREGVIGRL</sequence>
<proteinExistence type="predicted"/>
<name>A0A7H0IGI9_9ACTN</name>
<evidence type="ECO:0000313" key="2">
    <source>
        <dbReference type="EMBL" id="QNP71905.1"/>
    </source>
</evidence>
<feature type="transmembrane region" description="Helical" evidence="1">
    <location>
        <begin position="42"/>
        <end position="62"/>
    </location>
</feature>
<protein>
    <submittedName>
        <fullName evidence="2">Uncharacterized protein</fullName>
    </submittedName>
</protein>
<keyword evidence="1" id="KW-0472">Membrane</keyword>
<organism evidence="2 3">
    <name type="scientific">Streptomyces roseirectus</name>
    <dbReference type="NCBI Taxonomy" id="2768066"/>
    <lineage>
        <taxon>Bacteria</taxon>
        <taxon>Bacillati</taxon>
        <taxon>Actinomycetota</taxon>
        <taxon>Actinomycetes</taxon>
        <taxon>Kitasatosporales</taxon>
        <taxon>Streptomycetaceae</taxon>
        <taxon>Streptomyces</taxon>
    </lineage>
</organism>
<dbReference type="Proteomes" id="UP000516052">
    <property type="component" value="Chromosome"/>
</dbReference>
<dbReference type="AlphaFoldDB" id="A0A7H0IGI9"/>
<dbReference type="EMBL" id="CP060828">
    <property type="protein sequence ID" value="QNP71905.1"/>
    <property type="molecule type" value="Genomic_DNA"/>
</dbReference>
<evidence type="ECO:0000256" key="1">
    <source>
        <dbReference type="SAM" id="Phobius"/>
    </source>
</evidence>
<keyword evidence="3" id="KW-1185">Reference proteome</keyword>
<accession>A0A7H0IGI9</accession>
<dbReference type="KEGG" id="sroi:IAG44_22485"/>
<keyword evidence="1" id="KW-0812">Transmembrane</keyword>
<feature type="transmembrane region" description="Helical" evidence="1">
    <location>
        <begin position="78"/>
        <end position="99"/>
    </location>
</feature>